<keyword evidence="6 12" id="KW-0441">Lipid A biosynthesis</keyword>
<evidence type="ECO:0000256" key="5">
    <source>
        <dbReference type="ARBA" id="ARBA00022516"/>
    </source>
</evidence>
<dbReference type="Proteomes" id="UP000189810">
    <property type="component" value="Chromosome I"/>
</dbReference>
<organism evidence="13 14">
    <name type="scientific">Thermocrinis minervae</name>
    <dbReference type="NCBI Taxonomy" id="381751"/>
    <lineage>
        <taxon>Bacteria</taxon>
        <taxon>Pseudomonadati</taxon>
        <taxon>Aquificota</taxon>
        <taxon>Aquificia</taxon>
        <taxon>Aquificales</taxon>
        <taxon>Aquificaceae</taxon>
        <taxon>Thermocrinis</taxon>
    </lineage>
</organism>
<evidence type="ECO:0000256" key="11">
    <source>
        <dbReference type="ARBA" id="ARBA00024535"/>
    </source>
</evidence>
<evidence type="ECO:0000256" key="3">
    <source>
        <dbReference type="ARBA" id="ARBA00005002"/>
    </source>
</evidence>
<dbReference type="PANTHER" id="PTHR33694">
    <property type="entry name" value="UDP-3-O-ACYL-N-ACETYLGLUCOSAMINE DEACETYLASE 1, MITOCHONDRIAL-RELATED"/>
    <property type="match status" value="1"/>
</dbReference>
<dbReference type="Pfam" id="PF03331">
    <property type="entry name" value="LpxC"/>
    <property type="match status" value="1"/>
</dbReference>
<feature type="binding site" evidence="12">
    <location>
        <position position="226"/>
    </location>
    <ligand>
        <name>Zn(2+)</name>
        <dbReference type="ChEBI" id="CHEBI:29105"/>
    </ligand>
</feature>
<dbReference type="UniPathway" id="UPA00359">
    <property type="reaction ID" value="UER00478"/>
</dbReference>
<comment type="similarity">
    <text evidence="12">Belongs to the LpxC family.</text>
</comment>
<feature type="binding site" evidence="12">
    <location>
        <position position="230"/>
    </location>
    <ligand>
        <name>Zn(2+)</name>
        <dbReference type="ChEBI" id="CHEBI:29105"/>
    </ligand>
</feature>
<dbReference type="GO" id="GO:0103117">
    <property type="term" value="F:UDP-3-O-acyl-N-acetylglucosamine deacetylase activity"/>
    <property type="evidence" value="ECO:0007669"/>
    <property type="project" value="UniProtKB-UniRule"/>
</dbReference>
<keyword evidence="8 12" id="KW-0378">Hydrolase</keyword>
<evidence type="ECO:0000256" key="12">
    <source>
        <dbReference type="HAMAP-Rule" id="MF_00388"/>
    </source>
</evidence>
<reference evidence="13 14" key="1">
    <citation type="submission" date="2016-11" db="EMBL/GenBank/DDBJ databases">
        <authorList>
            <person name="Jaros S."/>
            <person name="Januszkiewicz K."/>
            <person name="Wedrychowicz H."/>
        </authorList>
    </citation>
    <scope>NUCLEOTIDE SEQUENCE [LARGE SCALE GENOMIC DNA]</scope>
    <source>
        <strain evidence="13 14">DSM 19557</strain>
    </source>
</reference>
<accession>A0A1M6QXV0</accession>
<evidence type="ECO:0000256" key="9">
    <source>
        <dbReference type="ARBA" id="ARBA00022833"/>
    </source>
</evidence>
<dbReference type="InterPro" id="IPR020568">
    <property type="entry name" value="Ribosomal_Su5_D2-typ_SF"/>
</dbReference>
<keyword evidence="14" id="KW-1185">Reference proteome</keyword>
<evidence type="ECO:0000256" key="4">
    <source>
        <dbReference type="ARBA" id="ARBA00012745"/>
    </source>
</evidence>
<evidence type="ECO:0000256" key="6">
    <source>
        <dbReference type="ARBA" id="ARBA00022556"/>
    </source>
</evidence>
<sequence length="269" mass="30297">MEKQATIREDITFEGIGLHTGQSCKIVLHPAKENTGIVFYKKGTYIPANYKHVVNTDHSTDLGKDGQIVKTVEHLMAVLYMLGIDNLIIEVQKGTEIPAYDGSGYHFYKELKSKVLYLPEYKDYLVIDRPLETLNCQAKIVAEPYEDLLVIYSGYVKGFIESSQVVYRGDARQVVFARTFCYDYEVEHLRRKGLAKGGSLKNAVVLGEGFVYNKEGLRSKDEPIRHKLLDLLGDLSLLGKRIRGKVVSYGGGHSLNVAFVKNLVDLYLL</sequence>
<name>A0A1M6QXV0_9AQUI</name>
<dbReference type="STRING" id="381751.SAMN05444391_0438"/>
<evidence type="ECO:0000256" key="1">
    <source>
        <dbReference type="ARBA" id="ARBA00001947"/>
    </source>
</evidence>
<dbReference type="OrthoDB" id="9772788at2"/>
<dbReference type="EMBL" id="LT670846">
    <property type="protein sequence ID" value="SHK24953.1"/>
    <property type="molecule type" value="Genomic_DNA"/>
</dbReference>
<dbReference type="InterPro" id="IPR015870">
    <property type="entry name" value="UDP-acyl_N-AcGlcN_deAcase_N"/>
</dbReference>
<feature type="active site" description="Proton donor" evidence="12">
    <location>
        <position position="253"/>
    </location>
</feature>
<dbReference type="GO" id="GO:0009245">
    <property type="term" value="P:lipid A biosynthetic process"/>
    <property type="evidence" value="ECO:0007669"/>
    <property type="project" value="UniProtKB-UniRule"/>
</dbReference>
<comment type="cofactor">
    <cofactor evidence="1 12">
        <name>Zn(2+)</name>
        <dbReference type="ChEBI" id="CHEBI:29105"/>
    </cofactor>
</comment>
<keyword evidence="10 12" id="KW-0443">Lipid metabolism</keyword>
<dbReference type="RefSeq" id="WP_079653608.1">
    <property type="nucleotide sequence ID" value="NZ_LT670846.1"/>
</dbReference>
<evidence type="ECO:0000256" key="8">
    <source>
        <dbReference type="ARBA" id="ARBA00022801"/>
    </source>
</evidence>
<dbReference type="InterPro" id="IPR004463">
    <property type="entry name" value="UDP-acyl_GlcNac_deAcase"/>
</dbReference>
<dbReference type="HAMAP" id="MF_00388">
    <property type="entry name" value="LpxC"/>
    <property type="match status" value="1"/>
</dbReference>
<protein>
    <recommendedName>
        <fullName evidence="4 12">UDP-3-O-acyl-N-acetylglucosamine deacetylase</fullName>
        <shortName evidence="12">UDP-3-O-acyl-GlcNAc deacetylase</shortName>
        <ecNumber evidence="4 12">3.5.1.108</ecNumber>
    </recommendedName>
    <alternativeName>
        <fullName evidence="12">UDP-3-O-[R-3-hydroxymyristoyl]-N-acetylglucosamine deacetylase</fullName>
    </alternativeName>
</protein>
<evidence type="ECO:0000313" key="14">
    <source>
        <dbReference type="Proteomes" id="UP000189810"/>
    </source>
</evidence>
<evidence type="ECO:0000256" key="7">
    <source>
        <dbReference type="ARBA" id="ARBA00022723"/>
    </source>
</evidence>
<evidence type="ECO:0000256" key="2">
    <source>
        <dbReference type="ARBA" id="ARBA00002923"/>
    </source>
</evidence>
<comment type="function">
    <text evidence="2 12">Catalyzes the hydrolysis of UDP-3-O-myristoyl-N-acetylglucosamine to form UDP-3-O-myristoylglucosamine and acetate, the committed step in lipid A biosynthesis.</text>
</comment>
<dbReference type="GO" id="GO:0016020">
    <property type="term" value="C:membrane"/>
    <property type="evidence" value="ECO:0007669"/>
    <property type="project" value="GOC"/>
</dbReference>
<dbReference type="EC" id="3.5.1.108" evidence="4 12"/>
<evidence type="ECO:0000256" key="10">
    <source>
        <dbReference type="ARBA" id="ARBA00023098"/>
    </source>
</evidence>
<comment type="catalytic activity">
    <reaction evidence="11 12">
        <text>a UDP-3-O-[(3R)-3-hydroxyacyl]-N-acetyl-alpha-D-glucosamine + H2O = a UDP-3-O-[(3R)-3-hydroxyacyl]-alpha-D-glucosamine + acetate</text>
        <dbReference type="Rhea" id="RHEA:67816"/>
        <dbReference type="ChEBI" id="CHEBI:15377"/>
        <dbReference type="ChEBI" id="CHEBI:30089"/>
        <dbReference type="ChEBI" id="CHEBI:137740"/>
        <dbReference type="ChEBI" id="CHEBI:173225"/>
        <dbReference type="EC" id="3.5.1.108"/>
    </reaction>
</comment>
<dbReference type="GO" id="GO:0046872">
    <property type="term" value="F:metal ion binding"/>
    <property type="evidence" value="ECO:0007669"/>
    <property type="project" value="UniProtKB-KW"/>
</dbReference>
<dbReference type="PANTHER" id="PTHR33694:SF1">
    <property type="entry name" value="UDP-3-O-ACYL-N-ACETYLGLUCOSAMINE DEACETYLASE 1, MITOCHONDRIAL-RELATED"/>
    <property type="match status" value="1"/>
</dbReference>
<keyword evidence="7 12" id="KW-0479">Metal-binding</keyword>
<proteinExistence type="inferred from homology"/>
<keyword evidence="5 12" id="KW-0444">Lipid biosynthesis</keyword>
<keyword evidence="9 12" id="KW-0862">Zinc</keyword>
<evidence type="ECO:0000313" key="13">
    <source>
        <dbReference type="EMBL" id="SHK24953.1"/>
    </source>
</evidence>
<dbReference type="AlphaFoldDB" id="A0A1M6QXV0"/>
<dbReference type="Gene3D" id="3.30.230.20">
    <property type="entry name" value="lpxc deacetylase, domain 1"/>
    <property type="match status" value="1"/>
</dbReference>
<gene>
    <name evidence="12" type="primary">lpxC</name>
    <name evidence="13" type="ORF">SAMN05444391_0438</name>
</gene>
<dbReference type="Gene3D" id="3.30.1700.10">
    <property type="entry name" value="lpxc deacetylase, domain 2"/>
    <property type="match status" value="1"/>
</dbReference>
<comment type="pathway">
    <text evidence="3 12">Glycolipid biosynthesis; lipid IV(A) biosynthesis; lipid IV(A) from (3R)-3-hydroxytetradecanoyl-[acyl-carrier-protein] and UDP-N-acetyl-alpha-D-glucosamine: step 2/6.</text>
</comment>
<dbReference type="InterPro" id="IPR011334">
    <property type="entry name" value="UDP-acyl_GlcNac_deAcase_C"/>
</dbReference>
<dbReference type="NCBIfam" id="TIGR00325">
    <property type="entry name" value="lpxC"/>
    <property type="match status" value="1"/>
</dbReference>
<feature type="binding site" evidence="12">
    <location>
        <position position="74"/>
    </location>
    <ligand>
        <name>Zn(2+)</name>
        <dbReference type="ChEBI" id="CHEBI:29105"/>
    </ligand>
</feature>
<dbReference type="SUPFAM" id="SSF54211">
    <property type="entry name" value="Ribosomal protein S5 domain 2-like"/>
    <property type="match status" value="2"/>
</dbReference>